<dbReference type="InterPro" id="IPR020568">
    <property type="entry name" value="Ribosomal_Su5_D2-typ_SF"/>
</dbReference>
<dbReference type="GO" id="GO:0004519">
    <property type="term" value="F:endonuclease activity"/>
    <property type="evidence" value="ECO:0007669"/>
    <property type="project" value="UniProtKB-KW"/>
</dbReference>
<dbReference type="InterPro" id="IPR038973">
    <property type="entry name" value="MutL/Mlh/Pms-like"/>
</dbReference>
<dbReference type="InterPro" id="IPR002099">
    <property type="entry name" value="MutL/Mlh/PMS"/>
</dbReference>
<keyword evidence="4 5" id="KW-0234">DNA repair</keyword>
<evidence type="ECO:0000256" key="5">
    <source>
        <dbReference type="HAMAP-Rule" id="MF_00149"/>
    </source>
</evidence>
<dbReference type="Gene3D" id="3.30.1370.100">
    <property type="entry name" value="MutL, C-terminal domain, regulatory subdomain"/>
    <property type="match status" value="1"/>
</dbReference>
<proteinExistence type="inferred from homology"/>
<keyword evidence="9" id="KW-0255">Endonuclease</keyword>
<dbReference type="PANTHER" id="PTHR10073">
    <property type="entry name" value="DNA MISMATCH REPAIR PROTEIN MLH, PMS, MUTL"/>
    <property type="match status" value="1"/>
</dbReference>
<dbReference type="InterPro" id="IPR014762">
    <property type="entry name" value="DNA_mismatch_repair_CS"/>
</dbReference>
<reference evidence="9 10" key="1">
    <citation type="submission" date="2023-04" db="EMBL/GenBank/DDBJ databases">
        <title>A long-awaited taxogenomic arrangement of the family Halomonadaceae.</title>
        <authorList>
            <person name="De La Haba R."/>
            <person name="Chuvochina M."/>
            <person name="Wittouck S."/>
            <person name="Arahal D.R."/>
            <person name="Sanchez-Porro C."/>
            <person name="Hugenholtz P."/>
            <person name="Ventosa A."/>
        </authorList>
    </citation>
    <scope>NUCLEOTIDE SEQUENCE [LARGE SCALE GENOMIC DNA]</scope>
    <source>
        <strain evidence="9 10">DSM 21020</strain>
    </source>
</reference>
<dbReference type="SMART" id="SM01340">
    <property type="entry name" value="DNA_mis_repair"/>
    <property type="match status" value="1"/>
</dbReference>
<comment type="caution">
    <text evidence="9">The sequence shown here is derived from an EMBL/GenBank/DDBJ whole genome shotgun (WGS) entry which is preliminary data.</text>
</comment>
<keyword evidence="9" id="KW-0378">Hydrolase</keyword>
<dbReference type="SMART" id="SM00853">
    <property type="entry name" value="MutL_C"/>
    <property type="match status" value="1"/>
</dbReference>
<dbReference type="Gene3D" id="3.30.1540.20">
    <property type="entry name" value="MutL, C-terminal domain, dimerisation subdomain"/>
    <property type="match status" value="1"/>
</dbReference>
<dbReference type="SUPFAM" id="SSF118116">
    <property type="entry name" value="DNA mismatch repair protein MutL"/>
    <property type="match status" value="1"/>
</dbReference>
<feature type="compositionally biased region" description="Polar residues" evidence="6">
    <location>
        <begin position="421"/>
        <end position="430"/>
    </location>
</feature>
<dbReference type="InterPro" id="IPR020667">
    <property type="entry name" value="DNA_mismatch_repair_MutL"/>
</dbReference>
<feature type="compositionally biased region" description="Low complexity" evidence="6">
    <location>
        <begin position="371"/>
        <end position="380"/>
    </location>
</feature>
<evidence type="ECO:0000313" key="10">
    <source>
        <dbReference type="Proteomes" id="UP001254564"/>
    </source>
</evidence>
<dbReference type="InterPro" id="IPR042120">
    <property type="entry name" value="MutL_C_dimsub"/>
</dbReference>
<evidence type="ECO:0000259" key="7">
    <source>
        <dbReference type="SMART" id="SM00853"/>
    </source>
</evidence>
<dbReference type="RefSeq" id="WP_309655047.1">
    <property type="nucleotide sequence ID" value="NZ_JARWAN010000004.1"/>
</dbReference>
<evidence type="ECO:0000313" key="9">
    <source>
        <dbReference type="EMBL" id="MDR5898138.1"/>
    </source>
</evidence>
<dbReference type="NCBIfam" id="TIGR00585">
    <property type="entry name" value="mutl"/>
    <property type="match status" value="1"/>
</dbReference>
<keyword evidence="3 5" id="KW-0227">DNA damage</keyword>
<comment type="similarity">
    <text evidence="1 5">Belongs to the DNA mismatch repair MutL/HexB family.</text>
</comment>
<dbReference type="Gene3D" id="3.30.230.10">
    <property type="match status" value="1"/>
</dbReference>
<comment type="function">
    <text evidence="5">This protein is involved in the repair of mismatches in DNA. It is required for dam-dependent methyl-directed DNA mismatch repair. May act as a 'molecular matchmaker', a protein that promotes the formation of a stable complex between two or more DNA-binding proteins in an ATP-dependent manner without itself being part of a final effector complex.</text>
</comment>
<evidence type="ECO:0000256" key="1">
    <source>
        <dbReference type="ARBA" id="ARBA00006082"/>
    </source>
</evidence>
<feature type="region of interest" description="Disordered" evidence="6">
    <location>
        <begin position="418"/>
        <end position="437"/>
    </location>
</feature>
<keyword evidence="10" id="KW-1185">Reference proteome</keyword>
<dbReference type="Gene3D" id="3.30.565.10">
    <property type="entry name" value="Histidine kinase-like ATPase, C-terminal domain"/>
    <property type="match status" value="1"/>
</dbReference>
<sequence>MSETTATRASRIHVLDPRLTNQIAAGEVVERPASVTKELLENAIDAGSRRIELDVEQGGARLIKVRDDGVGIGEEDLPLALARHATSKIESLEDLEGVNSLGFRGEALASISSVSRLELISNASDDPRDGWRVVAEGRSMEARVTPAPHPRGTSVSVRDLFFNTPARRKFLRAEKTEFAHVEEAFRRQALSRYDIAWVLRHNQKTVHQLPPGDSPAARERRIASLLGKNFIEHARFIEREAGALRLSGWVGLPTHSRAQADQQYFFVNGRVVRDRLVAHAVRQAYRDVLYNGRHPVFVLYLDLDPDVVDVNVHPTKHEVRFRDGRMVHDFLYSSLHHCLAHTQPTAENSIEEDGGSPSAPEQAQETSIPLASASASAPSPRWEQQGIALTPESDRHPGAARVRRFMQGYQALHPDHEKTLLTPQSTTAPSTAEVGSPNTVREVAVSPNMPAYDPAAAPPLGYALGQLHGVYILAQNRDGLVLVDMHAAHERIVYERMKHQWAQNGIDTQPLLVPVSLAASRAEVATVESEFAAIAKLGVELDIAGPDTLLVRQLPALLAQADPEPLVRSLLEELAHFGRSQQVEARIHTLLSTMACHGSVRANRRLTLDEMNALLRDMERTERSDQCNHGRPTWTQMDMKALDKLFLRGQ</sequence>
<keyword evidence="9" id="KW-0540">Nuclease</keyword>
<dbReference type="InterPro" id="IPR036890">
    <property type="entry name" value="HATPase_C_sf"/>
</dbReference>
<dbReference type="InterPro" id="IPR037198">
    <property type="entry name" value="MutL_C_sf"/>
</dbReference>
<dbReference type="InterPro" id="IPR014721">
    <property type="entry name" value="Ribsml_uS5_D2-typ_fold_subgr"/>
</dbReference>
<dbReference type="NCBIfam" id="NF000949">
    <property type="entry name" value="PRK00095.1-2"/>
    <property type="match status" value="1"/>
</dbReference>
<dbReference type="InterPro" id="IPR014790">
    <property type="entry name" value="MutL_C"/>
</dbReference>
<dbReference type="HAMAP" id="MF_00149">
    <property type="entry name" value="DNA_mis_repair"/>
    <property type="match status" value="1"/>
</dbReference>
<evidence type="ECO:0000259" key="8">
    <source>
        <dbReference type="SMART" id="SM01340"/>
    </source>
</evidence>
<name>A0ABU1H3K7_9GAMM</name>
<dbReference type="InterPro" id="IPR042121">
    <property type="entry name" value="MutL_C_regsub"/>
</dbReference>
<feature type="region of interest" description="Disordered" evidence="6">
    <location>
        <begin position="344"/>
        <end position="383"/>
    </location>
</feature>
<dbReference type="PANTHER" id="PTHR10073:SF12">
    <property type="entry name" value="DNA MISMATCH REPAIR PROTEIN MLH1"/>
    <property type="match status" value="1"/>
</dbReference>
<evidence type="ECO:0000256" key="2">
    <source>
        <dbReference type="ARBA" id="ARBA00021975"/>
    </source>
</evidence>
<evidence type="ECO:0000256" key="6">
    <source>
        <dbReference type="SAM" id="MobiDB-lite"/>
    </source>
</evidence>
<feature type="domain" description="DNA mismatch repair protein S5" evidence="8">
    <location>
        <begin position="222"/>
        <end position="340"/>
    </location>
</feature>
<dbReference type="EMBL" id="JARWAN010000004">
    <property type="protein sequence ID" value="MDR5898138.1"/>
    <property type="molecule type" value="Genomic_DNA"/>
</dbReference>
<dbReference type="Pfam" id="PF01119">
    <property type="entry name" value="DNA_mis_repair"/>
    <property type="match status" value="1"/>
</dbReference>
<evidence type="ECO:0000256" key="3">
    <source>
        <dbReference type="ARBA" id="ARBA00022763"/>
    </source>
</evidence>
<dbReference type="SUPFAM" id="SSF55874">
    <property type="entry name" value="ATPase domain of HSP90 chaperone/DNA topoisomerase II/histidine kinase"/>
    <property type="match status" value="1"/>
</dbReference>
<accession>A0ABU1H3K7</accession>
<dbReference type="Proteomes" id="UP001254564">
    <property type="component" value="Unassembled WGS sequence"/>
</dbReference>
<dbReference type="InterPro" id="IPR013507">
    <property type="entry name" value="DNA_mismatch_S5_2-like"/>
</dbReference>
<organism evidence="9 10">
    <name type="scientific">Vreelandella vilamensis</name>
    <dbReference type="NCBI Taxonomy" id="531309"/>
    <lineage>
        <taxon>Bacteria</taxon>
        <taxon>Pseudomonadati</taxon>
        <taxon>Pseudomonadota</taxon>
        <taxon>Gammaproteobacteria</taxon>
        <taxon>Oceanospirillales</taxon>
        <taxon>Halomonadaceae</taxon>
        <taxon>Vreelandella</taxon>
    </lineage>
</organism>
<gene>
    <name evidence="5 9" type="primary">mutL</name>
    <name evidence="9" type="ORF">QC823_03915</name>
</gene>
<dbReference type="Pfam" id="PF08676">
    <property type="entry name" value="MutL_C"/>
    <property type="match status" value="1"/>
</dbReference>
<evidence type="ECO:0000256" key="4">
    <source>
        <dbReference type="ARBA" id="ARBA00023204"/>
    </source>
</evidence>
<dbReference type="SUPFAM" id="SSF54211">
    <property type="entry name" value="Ribosomal protein S5 domain 2-like"/>
    <property type="match status" value="1"/>
</dbReference>
<protein>
    <recommendedName>
        <fullName evidence="2 5">DNA mismatch repair protein MutL</fullName>
    </recommendedName>
</protein>
<dbReference type="Pfam" id="PF13589">
    <property type="entry name" value="HATPase_c_3"/>
    <property type="match status" value="1"/>
</dbReference>
<feature type="compositionally biased region" description="Polar residues" evidence="6">
    <location>
        <begin position="359"/>
        <end position="369"/>
    </location>
</feature>
<feature type="domain" description="MutL C-terminal dimerisation" evidence="7">
    <location>
        <begin position="463"/>
        <end position="606"/>
    </location>
</feature>
<dbReference type="CDD" id="cd16926">
    <property type="entry name" value="HATPase_MutL-MLH-PMS-like"/>
    <property type="match status" value="1"/>
</dbReference>
<dbReference type="PROSITE" id="PS00058">
    <property type="entry name" value="DNA_MISMATCH_REPAIR_1"/>
    <property type="match status" value="1"/>
</dbReference>
<dbReference type="CDD" id="cd03482">
    <property type="entry name" value="MutL_Trans_MutL"/>
    <property type="match status" value="1"/>
</dbReference>